<organism evidence="1 2">
    <name type="scientific">Rhizopus oryzae</name>
    <name type="common">Mucormycosis agent</name>
    <name type="synonym">Rhizopus arrhizus var. delemar</name>
    <dbReference type="NCBI Taxonomy" id="64495"/>
    <lineage>
        <taxon>Eukaryota</taxon>
        <taxon>Fungi</taxon>
        <taxon>Fungi incertae sedis</taxon>
        <taxon>Mucoromycota</taxon>
        <taxon>Mucoromycotina</taxon>
        <taxon>Mucoromycetes</taxon>
        <taxon>Mucorales</taxon>
        <taxon>Mucorineae</taxon>
        <taxon>Rhizopodaceae</taxon>
        <taxon>Rhizopus</taxon>
    </lineage>
</organism>
<evidence type="ECO:0000313" key="1">
    <source>
        <dbReference type="EMBL" id="KAG1300662.1"/>
    </source>
</evidence>
<dbReference type="EMBL" id="JAANQT010003882">
    <property type="protein sequence ID" value="KAG1300662.1"/>
    <property type="molecule type" value="Genomic_DNA"/>
</dbReference>
<name>A0A9P6WX61_RHIOR</name>
<protein>
    <submittedName>
        <fullName evidence="1">Uncharacterized protein</fullName>
    </submittedName>
</protein>
<dbReference type="Proteomes" id="UP000716291">
    <property type="component" value="Unassembled WGS sequence"/>
</dbReference>
<keyword evidence="2" id="KW-1185">Reference proteome</keyword>
<gene>
    <name evidence="1" type="ORF">G6F64_012490</name>
</gene>
<comment type="caution">
    <text evidence="1">The sequence shown here is derived from an EMBL/GenBank/DDBJ whole genome shotgun (WGS) entry which is preliminary data.</text>
</comment>
<reference evidence="1" key="1">
    <citation type="journal article" date="2020" name="Microb. Genom.">
        <title>Genetic diversity of clinical and environmental Mucorales isolates obtained from an investigation of mucormycosis cases among solid organ transplant recipients.</title>
        <authorList>
            <person name="Nguyen M.H."/>
            <person name="Kaul D."/>
            <person name="Muto C."/>
            <person name="Cheng S.J."/>
            <person name="Richter R.A."/>
            <person name="Bruno V.M."/>
            <person name="Liu G."/>
            <person name="Beyhan S."/>
            <person name="Sundermann A.J."/>
            <person name="Mounaud S."/>
            <person name="Pasculle A.W."/>
            <person name="Nierman W.C."/>
            <person name="Driscoll E."/>
            <person name="Cumbie R."/>
            <person name="Clancy C.J."/>
            <person name="Dupont C.L."/>
        </authorList>
    </citation>
    <scope>NUCLEOTIDE SEQUENCE</scope>
    <source>
        <strain evidence="1">GL11</strain>
    </source>
</reference>
<accession>A0A9P6WX61</accession>
<proteinExistence type="predicted"/>
<sequence length="116" mass="13023">MSSLKISLFNVTGLPKQAISPILQLSQTSDLLFITETWLLSPNRCPTTWSRYHTYGLPANSYNAHRGILGLALLVNPKCKLPIYHVHNEHPLLAKYSLSIILCSKILIHCLYLPLA</sequence>
<evidence type="ECO:0000313" key="2">
    <source>
        <dbReference type="Proteomes" id="UP000716291"/>
    </source>
</evidence>
<dbReference type="AlphaFoldDB" id="A0A9P6WX61"/>